<dbReference type="OrthoDB" id="3946675at2759"/>
<evidence type="ECO:0000313" key="5">
    <source>
        <dbReference type="RefSeq" id="XP_033575210.1"/>
    </source>
</evidence>
<name>A0A6A6YHF3_9PEZI</name>
<proteinExistence type="predicted"/>
<organism evidence="3">
    <name type="scientific">Mytilinidion resinicola</name>
    <dbReference type="NCBI Taxonomy" id="574789"/>
    <lineage>
        <taxon>Eukaryota</taxon>
        <taxon>Fungi</taxon>
        <taxon>Dikarya</taxon>
        <taxon>Ascomycota</taxon>
        <taxon>Pezizomycotina</taxon>
        <taxon>Dothideomycetes</taxon>
        <taxon>Pleosporomycetidae</taxon>
        <taxon>Mytilinidiales</taxon>
        <taxon>Mytilinidiaceae</taxon>
        <taxon>Mytilinidion</taxon>
    </lineage>
</organism>
<feature type="region of interest" description="Disordered" evidence="1">
    <location>
        <begin position="439"/>
        <end position="486"/>
    </location>
</feature>
<dbReference type="Proteomes" id="UP000504636">
    <property type="component" value="Unplaced"/>
</dbReference>
<dbReference type="Gene3D" id="3.90.70.80">
    <property type="match status" value="1"/>
</dbReference>
<reference evidence="3 5" key="1">
    <citation type="journal article" date="2020" name="Stud. Mycol.">
        <title>101 Dothideomycetes genomes: a test case for predicting lifestyles and emergence of pathogens.</title>
        <authorList>
            <person name="Haridas S."/>
            <person name="Albert R."/>
            <person name="Binder M."/>
            <person name="Bloem J."/>
            <person name="Labutti K."/>
            <person name="Salamov A."/>
            <person name="Andreopoulos B."/>
            <person name="Baker S."/>
            <person name="Barry K."/>
            <person name="Bills G."/>
            <person name="Bluhm B."/>
            <person name="Cannon C."/>
            <person name="Castanera R."/>
            <person name="Culley D."/>
            <person name="Daum C."/>
            <person name="Ezra D."/>
            <person name="Gonzalez J."/>
            <person name="Henrissat B."/>
            <person name="Kuo A."/>
            <person name="Liang C."/>
            <person name="Lipzen A."/>
            <person name="Lutzoni F."/>
            <person name="Magnuson J."/>
            <person name="Mondo S."/>
            <person name="Nolan M."/>
            <person name="Ohm R."/>
            <person name="Pangilinan J."/>
            <person name="Park H.-J."/>
            <person name="Ramirez L."/>
            <person name="Alfaro M."/>
            <person name="Sun H."/>
            <person name="Tritt A."/>
            <person name="Yoshinaga Y."/>
            <person name="Zwiers L.-H."/>
            <person name="Turgeon B."/>
            <person name="Goodwin S."/>
            <person name="Spatafora J."/>
            <person name="Crous P."/>
            <person name="Grigoriev I."/>
        </authorList>
    </citation>
    <scope>NUCLEOTIDE SEQUENCE</scope>
    <source>
        <strain evidence="3 5">CBS 304.34</strain>
    </source>
</reference>
<gene>
    <name evidence="3 5" type="ORF">BDZ99DRAFT_521811</name>
</gene>
<dbReference type="EMBL" id="MU003703">
    <property type="protein sequence ID" value="KAF2808246.1"/>
    <property type="molecule type" value="Genomic_DNA"/>
</dbReference>
<dbReference type="CDD" id="cd22744">
    <property type="entry name" value="OTU"/>
    <property type="match status" value="1"/>
</dbReference>
<protein>
    <recommendedName>
        <fullName evidence="2">OTU domain-containing protein</fullName>
    </recommendedName>
</protein>
<dbReference type="GeneID" id="54466554"/>
<evidence type="ECO:0000313" key="3">
    <source>
        <dbReference type="EMBL" id="KAF2808246.1"/>
    </source>
</evidence>
<reference evidence="5" key="3">
    <citation type="submission" date="2025-04" db="UniProtKB">
        <authorList>
            <consortium name="RefSeq"/>
        </authorList>
    </citation>
    <scope>IDENTIFICATION</scope>
    <source>
        <strain evidence="5">CBS 304.34</strain>
    </source>
</reference>
<accession>A0A6A6YHF3</accession>
<evidence type="ECO:0000313" key="4">
    <source>
        <dbReference type="Proteomes" id="UP000504636"/>
    </source>
</evidence>
<evidence type="ECO:0000256" key="1">
    <source>
        <dbReference type="SAM" id="MobiDB-lite"/>
    </source>
</evidence>
<keyword evidence="4" id="KW-1185">Reference proteome</keyword>
<feature type="domain" description="OTU" evidence="2">
    <location>
        <begin position="223"/>
        <end position="378"/>
    </location>
</feature>
<sequence length="486" mass="55420">MAFKKAKRPSPDTLVSRGLPRLPNELRWDVANFNELTVSEIRRELRRCRINIPVRRRANNTRIKDLKQDLVRLLEEHYNNLDPAREVYITPLLVYLIANRRSQRRLPATDGLALRRLIERDGLFSDRDLTTIQESFDASKGSNDCDSWYEFIEGLFDMAQNECEGWEKKYVLISNNPGTYWERNTSRRAGLKPNIGTLERMWSTYRGTMTGFLGPGGTRNREFRQHDAGGNGECLWRAFAHAYWGNADLWQRVQYDAAVVLNYGRRGRGNGHVENFDRDYKRANSVSQRRRELYDDLVEESGDLEDQIFGNEWGTEHALQLIADAYGVQIFAHVPTHDTNSESMTWGVQINGDNDPPRGQIHLINWSQYQHWTALMPLRPDETAGRAEHYPDACSFAVLHVHASIEPLERVPPGHQDRVLAARGAPVDIAFSTRTPADSEANYRIRAPNVQGANQGLPRKSTKGSKRPNDGDPPGPSSSSKKQKAT</sequence>
<dbReference type="PROSITE" id="PS50802">
    <property type="entry name" value="OTU"/>
    <property type="match status" value="1"/>
</dbReference>
<evidence type="ECO:0000259" key="2">
    <source>
        <dbReference type="PROSITE" id="PS50802"/>
    </source>
</evidence>
<dbReference type="AlphaFoldDB" id="A0A6A6YHF3"/>
<dbReference type="RefSeq" id="XP_033575210.1">
    <property type="nucleotide sequence ID" value="XM_033725661.1"/>
</dbReference>
<reference evidence="5" key="2">
    <citation type="submission" date="2020-04" db="EMBL/GenBank/DDBJ databases">
        <authorList>
            <consortium name="NCBI Genome Project"/>
        </authorList>
    </citation>
    <scope>NUCLEOTIDE SEQUENCE</scope>
    <source>
        <strain evidence="5">CBS 304.34</strain>
    </source>
</reference>
<dbReference type="InterPro" id="IPR003323">
    <property type="entry name" value="OTU_dom"/>
</dbReference>